<evidence type="ECO:0000313" key="2">
    <source>
        <dbReference type="Proteomes" id="UP000006729"/>
    </source>
</evidence>
<proteinExistence type="predicted"/>
<dbReference type="Proteomes" id="UP000006729">
    <property type="component" value="Chromosome 15"/>
</dbReference>
<gene>
    <name evidence="1" type="ORF">POPTR_015G005301v4</name>
</gene>
<dbReference type="EMBL" id="CM009304">
    <property type="protein sequence ID" value="KAI9380762.1"/>
    <property type="molecule type" value="Genomic_DNA"/>
</dbReference>
<protein>
    <submittedName>
        <fullName evidence="1">Uncharacterized protein</fullName>
    </submittedName>
</protein>
<accession>A0ACC0RUY6</accession>
<organism evidence="1 2">
    <name type="scientific">Populus trichocarpa</name>
    <name type="common">Western balsam poplar</name>
    <name type="synonym">Populus balsamifera subsp. trichocarpa</name>
    <dbReference type="NCBI Taxonomy" id="3694"/>
    <lineage>
        <taxon>Eukaryota</taxon>
        <taxon>Viridiplantae</taxon>
        <taxon>Streptophyta</taxon>
        <taxon>Embryophyta</taxon>
        <taxon>Tracheophyta</taxon>
        <taxon>Spermatophyta</taxon>
        <taxon>Magnoliopsida</taxon>
        <taxon>eudicotyledons</taxon>
        <taxon>Gunneridae</taxon>
        <taxon>Pentapetalae</taxon>
        <taxon>rosids</taxon>
        <taxon>fabids</taxon>
        <taxon>Malpighiales</taxon>
        <taxon>Salicaceae</taxon>
        <taxon>Saliceae</taxon>
        <taxon>Populus</taxon>
    </lineage>
</organism>
<comment type="caution">
    <text evidence="1">The sequence shown here is derived from an EMBL/GenBank/DDBJ whole genome shotgun (WGS) entry which is preliminary data.</text>
</comment>
<keyword evidence="2" id="KW-1185">Reference proteome</keyword>
<evidence type="ECO:0000313" key="1">
    <source>
        <dbReference type="EMBL" id="KAI9380762.1"/>
    </source>
</evidence>
<name>A0ACC0RUY6_POPTR</name>
<sequence length="77" mass="9046">MCGYSLTSARHSHSTWETDWLRWAHIKKSNINREVRLENLLLEEQNQMIWIGQKSNITANSLNRAWMEAVSGQESQM</sequence>
<reference evidence="1 2" key="1">
    <citation type="journal article" date="2006" name="Science">
        <title>The genome of black cottonwood, Populus trichocarpa (Torr. &amp; Gray).</title>
        <authorList>
            <person name="Tuskan G.A."/>
            <person name="Difazio S."/>
            <person name="Jansson S."/>
            <person name="Bohlmann J."/>
            <person name="Grigoriev I."/>
            <person name="Hellsten U."/>
            <person name="Putnam N."/>
            <person name="Ralph S."/>
            <person name="Rombauts S."/>
            <person name="Salamov A."/>
            <person name="Schein J."/>
            <person name="Sterck L."/>
            <person name="Aerts A."/>
            <person name="Bhalerao R.R."/>
            <person name="Bhalerao R.P."/>
            <person name="Blaudez D."/>
            <person name="Boerjan W."/>
            <person name="Brun A."/>
            <person name="Brunner A."/>
            <person name="Busov V."/>
            <person name="Campbell M."/>
            <person name="Carlson J."/>
            <person name="Chalot M."/>
            <person name="Chapman J."/>
            <person name="Chen G.L."/>
            <person name="Cooper D."/>
            <person name="Coutinho P.M."/>
            <person name="Couturier J."/>
            <person name="Covert S."/>
            <person name="Cronk Q."/>
            <person name="Cunningham R."/>
            <person name="Davis J."/>
            <person name="Degroeve S."/>
            <person name="Dejardin A."/>
            <person name="Depamphilis C."/>
            <person name="Detter J."/>
            <person name="Dirks B."/>
            <person name="Dubchak I."/>
            <person name="Duplessis S."/>
            <person name="Ehlting J."/>
            <person name="Ellis B."/>
            <person name="Gendler K."/>
            <person name="Goodstein D."/>
            <person name="Gribskov M."/>
            <person name="Grimwood J."/>
            <person name="Groover A."/>
            <person name="Gunter L."/>
            <person name="Hamberger B."/>
            <person name="Heinze B."/>
            <person name="Helariutta Y."/>
            <person name="Henrissat B."/>
            <person name="Holligan D."/>
            <person name="Holt R."/>
            <person name="Huang W."/>
            <person name="Islam-Faridi N."/>
            <person name="Jones S."/>
            <person name="Jones-Rhoades M."/>
            <person name="Jorgensen R."/>
            <person name="Joshi C."/>
            <person name="Kangasjarvi J."/>
            <person name="Karlsson J."/>
            <person name="Kelleher C."/>
            <person name="Kirkpatrick R."/>
            <person name="Kirst M."/>
            <person name="Kohler A."/>
            <person name="Kalluri U."/>
            <person name="Larimer F."/>
            <person name="Leebens-Mack J."/>
            <person name="Leple J.C."/>
            <person name="Locascio P."/>
            <person name="Lou Y."/>
            <person name="Lucas S."/>
            <person name="Martin F."/>
            <person name="Montanini B."/>
            <person name="Napoli C."/>
            <person name="Nelson D.R."/>
            <person name="Nelson C."/>
            <person name="Nieminen K."/>
            <person name="Nilsson O."/>
            <person name="Pereda V."/>
            <person name="Peter G."/>
            <person name="Philippe R."/>
            <person name="Pilate G."/>
            <person name="Poliakov A."/>
            <person name="Razumovskaya J."/>
            <person name="Richardson P."/>
            <person name="Rinaldi C."/>
            <person name="Ritland K."/>
            <person name="Rouze P."/>
            <person name="Ryaboy D."/>
            <person name="Schmutz J."/>
            <person name="Schrader J."/>
            <person name="Segerman B."/>
            <person name="Shin H."/>
            <person name="Siddiqui A."/>
            <person name="Sterky F."/>
            <person name="Terry A."/>
            <person name="Tsai C.J."/>
            <person name="Uberbacher E."/>
            <person name="Unneberg P."/>
            <person name="Vahala J."/>
            <person name="Wall K."/>
            <person name="Wessler S."/>
            <person name="Yang G."/>
            <person name="Yin T."/>
            <person name="Douglas C."/>
            <person name="Marra M."/>
            <person name="Sandberg G."/>
            <person name="Van de Peer Y."/>
            <person name="Rokhsar D."/>
        </authorList>
    </citation>
    <scope>NUCLEOTIDE SEQUENCE [LARGE SCALE GENOMIC DNA]</scope>
    <source>
        <strain evidence="2">cv. Nisqually</strain>
    </source>
</reference>